<keyword evidence="3" id="KW-1185">Reference proteome</keyword>
<dbReference type="Gene3D" id="1.10.101.10">
    <property type="entry name" value="PGBD-like superfamily/PGBD"/>
    <property type="match status" value="1"/>
</dbReference>
<reference evidence="2" key="1">
    <citation type="submission" date="2023-02" db="EMBL/GenBank/DDBJ databases">
        <title>Description of Roseinatronobacter alkalisoli sp. nov., an alkaliphilic bacerium isolated from soda soil.</title>
        <authorList>
            <person name="Wei W."/>
        </authorList>
    </citation>
    <scope>NUCLEOTIDE SEQUENCE</scope>
    <source>
        <strain evidence="2">HJB301</strain>
    </source>
</reference>
<sequence length="156" mass="16908">MTHPQHNLSAIQVRPQTAVFVSICSAMFLALAGPALSNPVEATRARVAPSHMALPQASARLCWARYATRAAQNSDIIEEVAFRVPCPEQMTTDFIATLQRALNARGHYDGPINGRTDGQTRAAVQKFQRAQGFDSPILTLDTAQHLGLLPVELGGY</sequence>
<dbReference type="InterPro" id="IPR036366">
    <property type="entry name" value="PGBDSf"/>
</dbReference>
<feature type="domain" description="Peptidoglycan binding-like" evidence="1">
    <location>
        <begin position="94"/>
        <end position="133"/>
    </location>
</feature>
<dbReference type="RefSeq" id="WP_274350321.1">
    <property type="nucleotide sequence ID" value="NZ_JAQZSM010000001.1"/>
</dbReference>
<dbReference type="SUPFAM" id="SSF47090">
    <property type="entry name" value="PGBD-like"/>
    <property type="match status" value="1"/>
</dbReference>
<gene>
    <name evidence="2" type="ORF">PUT78_01790</name>
</gene>
<dbReference type="Pfam" id="PF01471">
    <property type="entry name" value="PG_binding_1"/>
    <property type="match status" value="1"/>
</dbReference>
<dbReference type="Proteomes" id="UP001431784">
    <property type="component" value="Unassembled WGS sequence"/>
</dbReference>
<comment type="caution">
    <text evidence="2">The sequence shown here is derived from an EMBL/GenBank/DDBJ whole genome shotgun (WGS) entry which is preliminary data.</text>
</comment>
<evidence type="ECO:0000313" key="3">
    <source>
        <dbReference type="Proteomes" id="UP001431784"/>
    </source>
</evidence>
<evidence type="ECO:0000313" key="2">
    <source>
        <dbReference type="EMBL" id="MDD7969818.1"/>
    </source>
</evidence>
<dbReference type="InterPro" id="IPR036365">
    <property type="entry name" value="PGBD-like_sf"/>
</dbReference>
<organism evidence="2 3">
    <name type="scientific">Roseinatronobacter alkalisoli</name>
    <dbReference type="NCBI Taxonomy" id="3028235"/>
    <lineage>
        <taxon>Bacteria</taxon>
        <taxon>Pseudomonadati</taxon>
        <taxon>Pseudomonadota</taxon>
        <taxon>Alphaproteobacteria</taxon>
        <taxon>Rhodobacterales</taxon>
        <taxon>Paracoccaceae</taxon>
        <taxon>Roseinatronobacter</taxon>
    </lineage>
</organism>
<accession>A0ABT5T3X0</accession>
<dbReference type="EMBL" id="JAQZSM010000001">
    <property type="protein sequence ID" value="MDD7969818.1"/>
    <property type="molecule type" value="Genomic_DNA"/>
</dbReference>
<evidence type="ECO:0000259" key="1">
    <source>
        <dbReference type="Pfam" id="PF01471"/>
    </source>
</evidence>
<name>A0ABT5T3X0_9RHOB</name>
<proteinExistence type="predicted"/>
<dbReference type="InterPro" id="IPR002477">
    <property type="entry name" value="Peptidoglycan-bd-like"/>
</dbReference>
<protein>
    <submittedName>
        <fullName evidence="2">Peptidoglycan-binding domain-containing protein</fullName>
    </submittedName>
</protein>